<organism evidence="1">
    <name type="scientific">marine metagenome</name>
    <dbReference type="NCBI Taxonomy" id="408172"/>
    <lineage>
        <taxon>unclassified sequences</taxon>
        <taxon>metagenomes</taxon>
        <taxon>ecological metagenomes</taxon>
    </lineage>
</organism>
<feature type="non-terminal residue" evidence="1">
    <location>
        <position position="26"/>
    </location>
</feature>
<feature type="non-terminal residue" evidence="1">
    <location>
        <position position="1"/>
    </location>
</feature>
<protein>
    <recommendedName>
        <fullName evidence="2">Prenyltransferase</fullName>
    </recommendedName>
</protein>
<evidence type="ECO:0000313" key="1">
    <source>
        <dbReference type="EMBL" id="SVD37427.1"/>
    </source>
</evidence>
<proteinExistence type="predicted"/>
<sequence>VLALHASVDLLNDYWDFKRGIDTTTH</sequence>
<dbReference type="EMBL" id="UINC01146601">
    <property type="protein sequence ID" value="SVD37427.1"/>
    <property type="molecule type" value="Genomic_DNA"/>
</dbReference>
<evidence type="ECO:0008006" key="2">
    <source>
        <dbReference type="Google" id="ProtNLM"/>
    </source>
</evidence>
<gene>
    <name evidence="1" type="ORF">METZ01_LOCUS390281</name>
</gene>
<dbReference type="AlphaFoldDB" id="A0A382UTG8"/>
<reference evidence="1" key="1">
    <citation type="submission" date="2018-05" db="EMBL/GenBank/DDBJ databases">
        <authorList>
            <person name="Lanie J.A."/>
            <person name="Ng W.-L."/>
            <person name="Kazmierczak K.M."/>
            <person name="Andrzejewski T.M."/>
            <person name="Davidsen T.M."/>
            <person name="Wayne K.J."/>
            <person name="Tettelin H."/>
            <person name="Glass J.I."/>
            <person name="Rusch D."/>
            <person name="Podicherti R."/>
            <person name="Tsui H.-C.T."/>
            <person name="Winkler M.E."/>
        </authorList>
    </citation>
    <scope>NUCLEOTIDE SEQUENCE</scope>
</reference>
<accession>A0A382UTG8</accession>
<name>A0A382UTG8_9ZZZZ</name>